<organism evidence="3 4">
    <name type="scientific">Plasmodium ovale curtisi</name>
    <dbReference type="NCBI Taxonomy" id="864141"/>
    <lineage>
        <taxon>Eukaryota</taxon>
        <taxon>Sar</taxon>
        <taxon>Alveolata</taxon>
        <taxon>Apicomplexa</taxon>
        <taxon>Aconoidasida</taxon>
        <taxon>Haemosporida</taxon>
        <taxon>Plasmodiidae</taxon>
        <taxon>Plasmodium</taxon>
        <taxon>Plasmodium (Plasmodium)</taxon>
    </lineage>
</organism>
<evidence type="ECO:0000313" key="4">
    <source>
        <dbReference type="Proteomes" id="UP000078546"/>
    </source>
</evidence>
<evidence type="ECO:0000313" key="5">
    <source>
        <dbReference type="Proteomes" id="UP000078560"/>
    </source>
</evidence>
<name>A0A1A8WT17_PLAOA</name>
<feature type="compositionally biased region" description="Basic and acidic residues" evidence="1">
    <location>
        <begin position="11"/>
        <end position="21"/>
    </location>
</feature>
<feature type="region of interest" description="Disordered" evidence="1">
    <location>
        <begin position="1"/>
        <end position="33"/>
    </location>
</feature>
<reference evidence="4 5" key="2">
    <citation type="submission" date="2016-05" db="EMBL/GenBank/DDBJ databases">
        <authorList>
            <person name="Naeem Raeece"/>
        </authorList>
    </citation>
    <scope>NUCLEOTIDE SEQUENCE [LARGE SCALE GENOMIC DNA]</scope>
</reference>
<dbReference type="Proteomes" id="UP000078560">
    <property type="component" value="Unassembled WGS sequence"/>
</dbReference>
<evidence type="ECO:0000256" key="1">
    <source>
        <dbReference type="SAM" id="MobiDB-lite"/>
    </source>
</evidence>
<sequence length="73" mass="8576">MLGSAWKKGKMYKDRRGHGSAEEENVSKNMMKRKDVHPQIQIDGYMLFSRKKGTIQYHMIDITAVMLIFFHSE</sequence>
<dbReference type="EMBL" id="FLQU01000447">
    <property type="protein sequence ID" value="SBS85783.1"/>
    <property type="molecule type" value="Genomic_DNA"/>
</dbReference>
<reference evidence="3" key="1">
    <citation type="submission" date="2016-05" db="EMBL/GenBank/DDBJ databases">
        <authorList>
            <person name="Lavstsen T."/>
            <person name="Jespersen J.S."/>
        </authorList>
    </citation>
    <scope>NUCLEOTIDE SEQUENCE [LARGE SCALE GENOMIC DNA]</scope>
</reference>
<dbReference type="Proteomes" id="UP000078546">
    <property type="component" value="Unassembled WGS sequence"/>
</dbReference>
<accession>A0A1A8WT17</accession>
<proteinExistence type="predicted"/>
<evidence type="ECO:0000313" key="3">
    <source>
        <dbReference type="EMBL" id="SBS96039.1"/>
    </source>
</evidence>
<protein>
    <submittedName>
        <fullName evidence="3">Uncharacterized protein</fullName>
    </submittedName>
</protein>
<dbReference type="EMBL" id="FLQV01000559">
    <property type="protein sequence ID" value="SBS96039.1"/>
    <property type="molecule type" value="Genomic_DNA"/>
</dbReference>
<evidence type="ECO:0000313" key="2">
    <source>
        <dbReference type="EMBL" id="SBS85783.1"/>
    </source>
</evidence>
<dbReference type="AlphaFoldDB" id="A0A1A8WT17"/>
<gene>
    <name evidence="3" type="ORF">POVCU1_030570</name>
    <name evidence="2" type="ORF">POVCU2_0033390</name>
</gene>